<comment type="caution">
    <text evidence="2">The sequence shown here is derived from an EMBL/GenBank/DDBJ whole genome shotgun (WGS) entry which is preliminary data.</text>
</comment>
<proteinExistence type="predicted"/>
<protein>
    <submittedName>
        <fullName evidence="2">Uncharacterized protein</fullName>
    </submittedName>
</protein>
<name>A0A0F8XQL5_9ZZZZ</name>
<dbReference type="AlphaFoldDB" id="A0A0F8XQL5"/>
<organism evidence="2">
    <name type="scientific">marine sediment metagenome</name>
    <dbReference type="NCBI Taxonomy" id="412755"/>
    <lineage>
        <taxon>unclassified sequences</taxon>
        <taxon>metagenomes</taxon>
        <taxon>ecological metagenomes</taxon>
    </lineage>
</organism>
<feature type="region of interest" description="Disordered" evidence="1">
    <location>
        <begin position="1"/>
        <end position="33"/>
    </location>
</feature>
<sequence length="33" mass="3699">RKEIDKGAANGHNRRGGEPLERVDDVSSREHRG</sequence>
<feature type="non-terminal residue" evidence="2">
    <location>
        <position position="1"/>
    </location>
</feature>
<accession>A0A0F8XQL5</accession>
<evidence type="ECO:0000256" key="1">
    <source>
        <dbReference type="SAM" id="MobiDB-lite"/>
    </source>
</evidence>
<dbReference type="EMBL" id="LAZR01061498">
    <property type="protein sequence ID" value="KKK63465.1"/>
    <property type="molecule type" value="Genomic_DNA"/>
</dbReference>
<gene>
    <name evidence="2" type="ORF">LCGC14_2993980</name>
</gene>
<feature type="compositionally biased region" description="Basic and acidic residues" evidence="1">
    <location>
        <begin position="15"/>
        <end position="33"/>
    </location>
</feature>
<evidence type="ECO:0000313" key="2">
    <source>
        <dbReference type="EMBL" id="KKK63465.1"/>
    </source>
</evidence>
<reference evidence="2" key="1">
    <citation type="journal article" date="2015" name="Nature">
        <title>Complex archaea that bridge the gap between prokaryotes and eukaryotes.</title>
        <authorList>
            <person name="Spang A."/>
            <person name="Saw J.H."/>
            <person name="Jorgensen S.L."/>
            <person name="Zaremba-Niedzwiedzka K."/>
            <person name="Martijn J."/>
            <person name="Lind A.E."/>
            <person name="van Eijk R."/>
            <person name="Schleper C."/>
            <person name="Guy L."/>
            <person name="Ettema T.J."/>
        </authorList>
    </citation>
    <scope>NUCLEOTIDE SEQUENCE</scope>
</reference>